<protein>
    <submittedName>
        <fullName evidence="1">Uncharacterized protein</fullName>
    </submittedName>
</protein>
<dbReference type="STRING" id="27349.A0A0L6VCZ1"/>
<gene>
    <name evidence="1" type="ORF">VP01_2024g1</name>
</gene>
<dbReference type="AlphaFoldDB" id="A0A0L6VCZ1"/>
<dbReference type="VEuPathDB" id="FungiDB:VP01_2024g1"/>
<name>A0A0L6VCZ1_9BASI</name>
<sequence>MMAGLARGESLVDAACCGSVSSGLTITQLGLPQLSSPCPQQLASEIWNHDCSPQQLLLQMRSNVSFVTPSV</sequence>
<accession>A0A0L6VCZ1</accession>
<proteinExistence type="predicted"/>
<evidence type="ECO:0000313" key="2">
    <source>
        <dbReference type="Proteomes" id="UP000037035"/>
    </source>
</evidence>
<evidence type="ECO:0000313" key="1">
    <source>
        <dbReference type="EMBL" id="KNZ57975.1"/>
    </source>
</evidence>
<dbReference type="Proteomes" id="UP000037035">
    <property type="component" value="Unassembled WGS sequence"/>
</dbReference>
<dbReference type="OrthoDB" id="2515908at2759"/>
<keyword evidence="2" id="KW-1185">Reference proteome</keyword>
<comment type="caution">
    <text evidence="1">The sequence shown here is derived from an EMBL/GenBank/DDBJ whole genome shotgun (WGS) entry which is preliminary data.</text>
</comment>
<reference evidence="1 2" key="1">
    <citation type="submission" date="2015-08" db="EMBL/GenBank/DDBJ databases">
        <title>Next Generation Sequencing and Analysis of the Genome of Puccinia sorghi L Schw, the Causal Agent of Maize Common Rust.</title>
        <authorList>
            <person name="Rochi L."/>
            <person name="Burguener G."/>
            <person name="Darino M."/>
            <person name="Turjanski A."/>
            <person name="Kreff E."/>
            <person name="Dieguez M.J."/>
            <person name="Sacco F."/>
        </authorList>
    </citation>
    <scope>NUCLEOTIDE SEQUENCE [LARGE SCALE GENOMIC DNA]</scope>
    <source>
        <strain evidence="1 2">RO10H11247</strain>
    </source>
</reference>
<dbReference type="EMBL" id="LAVV01006865">
    <property type="protein sequence ID" value="KNZ57975.1"/>
    <property type="molecule type" value="Genomic_DNA"/>
</dbReference>
<organism evidence="1 2">
    <name type="scientific">Puccinia sorghi</name>
    <dbReference type="NCBI Taxonomy" id="27349"/>
    <lineage>
        <taxon>Eukaryota</taxon>
        <taxon>Fungi</taxon>
        <taxon>Dikarya</taxon>
        <taxon>Basidiomycota</taxon>
        <taxon>Pucciniomycotina</taxon>
        <taxon>Pucciniomycetes</taxon>
        <taxon>Pucciniales</taxon>
        <taxon>Pucciniaceae</taxon>
        <taxon>Puccinia</taxon>
    </lineage>
</organism>